<accession>A0A1L9T9Y7</accession>
<gene>
    <name evidence="1" type="ORF">ASPSYDRAFT_48513</name>
</gene>
<dbReference type="RefSeq" id="XP_040700038.1">
    <property type="nucleotide sequence ID" value="XM_040847642.1"/>
</dbReference>
<evidence type="ECO:0000313" key="1">
    <source>
        <dbReference type="EMBL" id="OJJ56232.1"/>
    </source>
</evidence>
<dbReference type="STRING" id="1036612.A0A1L9T9Y7"/>
<name>A0A1L9T9Y7_9EURO</name>
<dbReference type="AlphaFoldDB" id="A0A1L9T9Y7"/>
<protein>
    <submittedName>
        <fullName evidence="1">Uncharacterized protein</fullName>
    </submittedName>
</protein>
<dbReference type="Proteomes" id="UP000184356">
    <property type="component" value="Unassembled WGS sequence"/>
</dbReference>
<dbReference type="VEuPathDB" id="FungiDB:ASPSYDRAFT_48513"/>
<organism evidence="1 2">
    <name type="scientific">Aspergillus sydowii CBS 593.65</name>
    <dbReference type="NCBI Taxonomy" id="1036612"/>
    <lineage>
        <taxon>Eukaryota</taxon>
        <taxon>Fungi</taxon>
        <taxon>Dikarya</taxon>
        <taxon>Ascomycota</taxon>
        <taxon>Pezizomycotina</taxon>
        <taxon>Eurotiomycetes</taxon>
        <taxon>Eurotiomycetidae</taxon>
        <taxon>Eurotiales</taxon>
        <taxon>Aspergillaceae</taxon>
        <taxon>Aspergillus</taxon>
        <taxon>Aspergillus subgen. Nidulantes</taxon>
    </lineage>
</organism>
<evidence type="ECO:0000313" key="2">
    <source>
        <dbReference type="Proteomes" id="UP000184356"/>
    </source>
</evidence>
<proteinExistence type="predicted"/>
<reference evidence="2" key="1">
    <citation type="journal article" date="2017" name="Genome Biol.">
        <title>Comparative genomics reveals high biological diversity and specific adaptations in the industrially and medically important fungal genus Aspergillus.</title>
        <authorList>
            <person name="de Vries R.P."/>
            <person name="Riley R."/>
            <person name="Wiebenga A."/>
            <person name="Aguilar-Osorio G."/>
            <person name="Amillis S."/>
            <person name="Uchima C.A."/>
            <person name="Anderluh G."/>
            <person name="Asadollahi M."/>
            <person name="Askin M."/>
            <person name="Barry K."/>
            <person name="Battaglia E."/>
            <person name="Bayram O."/>
            <person name="Benocci T."/>
            <person name="Braus-Stromeyer S.A."/>
            <person name="Caldana C."/>
            <person name="Canovas D."/>
            <person name="Cerqueira G.C."/>
            <person name="Chen F."/>
            <person name="Chen W."/>
            <person name="Choi C."/>
            <person name="Clum A."/>
            <person name="Dos Santos R.A."/>
            <person name="Damasio A.R."/>
            <person name="Diallinas G."/>
            <person name="Emri T."/>
            <person name="Fekete E."/>
            <person name="Flipphi M."/>
            <person name="Freyberg S."/>
            <person name="Gallo A."/>
            <person name="Gournas C."/>
            <person name="Habgood R."/>
            <person name="Hainaut M."/>
            <person name="Harispe M.L."/>
            <person name="Henrissat B."/>
            <person name="Hilden K.S."/>
            <person name="Hope R."/>
            <person name="Hossain A."/>
            <person name="Karabika E."/>
            <person name="Karaffa L."/>
            <person name="Karanyi Z."/>
            <person name="Krasevec N."/>
            <person name="Kuo A."/>
            <person name="Kusch H."/>
            <person name="LaButti K."/>
            <person name="Lagendijk E.L."/>
            <person name="Lapidus A."/>
            <person name="Levasseur A."/>
            <person name="Lindquist E."/>
            <person name="Lipzen A."/>
            <person name="Logrieco A.F."/>
            <person name="MacCabe A."/>
            <person name="Maekelae M.R."/>
            <person name="Malavazi I."/>
            <person name="Melin P."/>
            <person name="Meyer V."/>
            <person name="Mielnichuk N."/>
            <person name="Miskei M."/>
            <person name="Molnar A.P."/>
            <person name="Mule G."/>
            <person name="Ngan C.Y."/>
            <person name="Orejas M."/>
            <person name="Orosz E."/>
            <person name="Ouedraogo J.P."/>
            <person name="Overkamp K.M."/>
            <person name="Park H.-S."/>
            <person name="Perrone G."/>
            <person name="Piumi F."/>
            <person name="Punt P.J."/>
            <person name="Ram A.F."/>
            <person name="Ramon A."/>
            <person name="Rauscher S."/>
            <person name="Record E."/>
            <person name="Riano-Pachon D.M."/>
            <person name="Robert V."/>
            <person name="Roehrig J."/>
            <person name="Ruller R."/>
            <person name="Salamov A."/>
            <person name="Salih N.S."/>
            <person name="Samson R.A."/>
            <person name="Sandor E."/>
            <person name="Sanguinetti M."/>
            <person name="Schuetze T."/>
            <person name="Sepcic K."/>
            <person name="Shelest E."/>
            <person name="Sherlock G."/>
            <person name="Sophianopoulou V."/>
            <person name="Squina F.M."/>
            <person name="Sun H."/>
            <person name="Susca A."/>
            <person name="Todd R.B."/>
            <person name="Tsang A."/>
            <person name="Unkles S.E."/>
            <person name="van de Wiele N."/>
            <person name="van Rossen-Uffink D."/>
            <person name="Oliveira J.V."/>
            <person name="Vesth T.C."/>
            <person name="Visser J."/>
            <person name="Yu J.-H."/>
            <person name="Zhou M."/>
            <person name="Andersen M.R."/>
            <person name="Archer D.B."/>
            <person name="Baker S.E."/>
            <person name="Benoit I."/>
            <person name="Brakhage A.A."/>
            <person name="Braus G.H."/>
            <person name="Fischer R."/>
            <person name="Frisvad J.C."/>
            <person name="Goldman G.H."/>
            <person name="Houbraken J."/>
            <person name="Oakley B."/>
            <person name="Pocsi I."/>
            <person name="Scazzocchio C."/>
            <person name="Seiboth B."/>
            <person name="vanKuyk P.A."/>
            <person name="Wortman J."/>
            <person name="Dyer P.S."/>
            <person name="Grigoriev I.V."/>
        </authorList>
    </citation>
    <scope>NUCLEOTIDE SEQUENCE [LARGE SCALE GENOMIC DNA]</scope>
    <source>
        <strain evidence="2">CBS 593.65</strain>
    </source>
</reference>
<dbReference type="GeneID" id="63763715"/>
<dbReference type="EMBL" id="KV878591">
    <property type="protein sequence ID" value="OJJ56232.1"/>
    <property type="molecule type" value="Genomic_DNA"/>
</dbReference>
<dbReference type="OrthoDB" id="2123952at2759"/>
<keyword evidence="2" id="KW-1185">Reference proteome</keyword>
<sequence>MGTLADLWRLTFGTVKEAAGLGLQHLGPNLRRAILFCFNDGDLAVLLFCEVVSRLQIDLALQPSTQAKERLNVTIQSMSARCKEHRLTSAIQVAFLASKSQRISSPGFQGKGGLKASIQDIAAHPHPYLMVEVLSLAARAFNEEIHSCLIQMDTDRASEMTEHLETCLGGLKRLRETLVLFPDIGRKVY</sequence>